<dbReference type="GO" id="GO:0004853">
    <property type="term" value="F:uroporphyrinogen decarboxylase activity"/>
    <property type="evidence" value="ECO:0007669"/>
    <property type="project" value="UniProtKB-EC"/>
</dbReference>
<dbReference type="Gene3D" id="3.20.20.210">
    <property type="match status" value="1"/>
</dbReference>
<reference evidence="2" key="1">
    <citation type="submission" date="2019-08" db="EMBL/GenBank/DDBJ databases">
        <authorList>
            <person name="Kucharzyk K."/>
            <person name="Murdoch R.W."/>
            <person name="Higgins S."/>
            <person name="Loffler F."/>
        </authorList>
    </citation>
    <scope>NUCLEOTIDE SEQUENCE</scope>
</reference>
<comment type="caution">
    <text evidence="2">The sequence shown here is derived from an EMBL/GenBank/DDBJ whole genome shotgun (WGS) entry which is preliminary data.</text>
</comment>
<feature type="domain" description="Uroporphyrinogen decarboxylase (URO-D)" evidence="1">
    <location>
        <begin position="37"/>
        <end position="333"/>
    </location>
</feature>
<proteinExistence type="predicted"/>
<dbReference type="InterPro" id="IPR000257">
    <property type="entry name" value="Uroporphyrinogen_deCOase"/>
</dbReference>
<dbReference type="EC" id="4.1.1.37" evidence="2"/>
<gene>
    <name evidence="2" type="primary">hemE_16</name>
    <name evidence="2" type="ORF">SDC9_94383</name>
</gene>
<organism evidence="2">
    <name type="scientific">bioreactor metagenome</name>
    <dbReference type="NCBI Taxonomy" id="1076179"/>
    <lineage>
        <taxon>unclassified sequences</taxon>
        <taxon>metagenomes</taxon>
        <taxon>ecological metagenomes</taxon>
    </lineage>
</organism>
<protein>
    <submittedName>
        <fullName evidence="2">Uroporphyrinogen decarboxylase</fullName>
        <ecNumber evidence="2">4.1.1.37</ecNumber>
    </submittedName>
</protein>
<name>A0A645A5Y2_9ZZZZ</name>
<dbReference type="PANTHER" id="PTHR47099">
    <property type="entry name" value="METHYLCOBAMIDE:COM METHYLTRANSFERASE MTBA"/>
    <property type="match status" value="1"/>
</dbReference>
<dbReference type="InterPro" id="IPR052024">
    <property type="entry name" value="Methanogen_methyltrans"/>
</dbReference>
<dbReference type="SUPFAM" id="SSF51726">
    <property type="entry name" value="UROD/MetE-like"/>
    <property type="match status" value="1"/>
</dbReference>
<dbReference type="InterPro" id="IPR038071">
    <property type="entry name" value="UROD/MetE-like_sf"/>
</dbReference>
<accession>A0A645A5Y2</accession>
<dbReference type="PANTHER" id="PTHR47099:SF1">
    <property type="entry name" value="METHYLCOBAMIDE:COM METHYLTRANSFERASE MTBA"/>
    <property type="match status" value="1"/>
</dbReference>
<dbReference type="Pfam" id="PF01208">
    <property type="entry name" value="URO-D"/>
    <property type="match status" value="1"/>
</dbReference>
<evidence type="ECO:0000259" key="1">
    <source>
        <dbReference type="Pfam" id="PF01208"/>
    </source>
</evidence>
<dbReference type="AlphaFoldDB" id="A0A645A5Y2"/>
<dbReference type="EMBL" id="VSSQ01011770">
    <property type="protein sequence ID" value="MPM47671.1"/>
    <property type="molecule type" value="Genomic_DNA"/>
</dbReference>
<sequence>MNERTERNDFTMKPIERIEALLAGKKLDTPAINLWKHFPPYDEDPKELVKKTIQFQERFNWDFVKVTYQGLYSIQDWGSKIQWPERDCQWPNTCSKVGVVTDFSIKKAEDWKNLNVLPMDQGSMADSILAAKEIVKRFKGEAPVVVTVFNPLTTAVKMSGDKMFVHMRQHPELFKKGLEVITQTTVNYVKELVKNGADGLFFASQLGTYDKMSVKEYEEFGRPYDLQILDAIKDNTWFNIMHMHGAAPMFEIMEKYPVQAVNWHDRLVDLSLKEGRSKTDKILIGGVDEFKVLNDANEEELLAHLKDALDQVEDKRLILGPGCCVPLYVNEDRFEVAKRLLEKAAR</sequence>
<dbReference type="GO" id="GO:0006779">
    <property type="term" value="P:porphyrin-containing compound biosynthetic process"/>
    <property type="evidence" value="ECO:0007669"/>
    <property type="project" value="InterPro"/>
</dbReference>
<evidence type="ECO:0000313" key="2">
    <source>
        <dbReference type="EMBL" id="MPM47671.1"/>
    </source>
</evidence>
<keyword evidence="2" id="KW-0456">Lyase</keyword>